<keyword evidence="3" id="KW-1185">Reference proteome</keyword>
<dbReference type="STRING" id="927083.DB32_006546"/>
<evidence type="ECO:0000313" key="3">
    <source>
        <dbReference type="Proteomes" id="UP000034883"/>
    </source>
</evidence>
<keyword evidence="1" id="KW-0732">Signal</keyword>
<sequence>MRSVALALACAVLAIAPCVRAQHAELVMPACTPPWWDEVGLRDAVDVELRGASARIELDVAAPCEDAVVVVAHVLDGDGASTRRIELADVPPPMRARAIAMALASVLAEPRASVEPPHADVPAATASRARDELGAPVASDPVIAEVAPDASVGLVLAGVAALAPASPSVWGGPRAGVVARIAPPLHLVAGLEALFTTRSDPLGEVRGTWIHGAIGAGLEASLAPLRLGGSLALGLGWAQLEGETSSSDVVARRSDGAIVTFDVALRGALDLDRAIAIVLGIEARLVALGLEARSPSGAVLALRDAVLAAQLGIELRL</sequence>
<feature type="chain" id="PRO_5002512908" description="Flagellar hook-length control protein FliK" evidence="1">
    <location>
        <begin position="22"/>
        <end position="317"/>
    </location>
</feature>
<dbReference type="Proteomes" id="UP000034883">
    <property type="component" value="Chromosome"/>
</dbReference>
<evidence type="ECO:0008006" key="4">
    <source>
        <dbReference type="Google" id="ProtNLM"/>
    </source>
</evidence>
<gene>
    <name evidence="2" type="ORF">DB32_006546</name>
</gene>
<evidence type="ECO:0000256" key="1">
    <source>
        <dbReference type="SAM" id="SignalP"/>
    </source>
</evidence>
<protein>
    <recommendedName>
        <fullName evidence="4">Flagellar hook-length control protein FliK</fullName>
    </recommendedName>
</protein>
<reference evidence="2 3" key="1">
    <citation type="submission" date="2015-03" db="EMBL/GenBank/DDBJ databases">
        <title>Genome assembly of Sandaracinus amylolyticus DSM 53668.</title>
        <authorList>
            <person name="Sharma G."/>
            <person name="Subramanian S."/>
        </authorList>
    </citation>
    <scope>NUCLEOTIDE SEQUENCE [LARGE SCALE GENOMIC DNA]</scope>
    <source>
        <strain evidence="2 3">DSM 53668</strain>
    </source>
</reference>
<accession>A0A0F6YL34</accession>
<dbReference type="AlphaFoldDB" id="A0A0F6YL34"/>
<dbReference type="KEGG" id="samy:DB32_006546"/>
<dbReference type="RefSeq" id="WP_053236445.1">
    <property type="nucleotide sequence ID" value="NZ_CP011125.1"/>
</dbReference>
<name>A0A0F6YL34_9BACT</name>
<proteinExistence type="predicted"/>
<dbReference type="EMBL" id="CP011125">
    <property type="protein sequence ID" value="AKF09397.1"/>
    <property type="molecule type" value="Genomic_DNA"/>
</dbReference>
<feature type="signal peptide" evidence="1">
    <location>
        <begin position="1"/>
        <end position="21"/>
    </location>
</feature>
<evidence type="ECO:0000313" key="2">
    <source>
        <dbReference type="EMBL" id="AKF09397.1"/>
    </source>
</evidence>
<organism evidence="2 3">
    <name type="scientific">Sandaracinus amylolyticus</name>
    <dbReference type="NCBI Taxonomy" id="927083"/>
    <lineage>
        <taxon>Bacteria</taxon>
        <taxon>Pseudomonadati</taxon>
        <taxon>Myxococcota</taxon>
        <taxon>Polyangia</taxon>
        <taxon>Polyangiales</taxon>
        <taxon>Sandaracinaceae</taxon>
        <taxon>Sandaracinus</taxon>
    </lineage>
</organism>